<dbReference type="EMBL" id="CAEZUP010000007">
    <property type="protein sequence ID" value="CAB4599718.1"/>
    <property type="molecule type" value="Genomic_DNA"/>
</dbReference>
<dbReference type="AlphaFoldDB" id="A0A6J6GSQ0"/>
<accession>A0A6J6GSQ0</accession>
<protein>
    <submittedName>
        <fullName evidence="2">Unannotated protein</fullName>
    </submittedName>
</protein>
<dbReference type="SUPFAM" id="SSF52980">
    <property type="entry name" value="Restriction endonuclease-like"/>
    <property type="match status" value="1"/>
</dbReference>
<feature type="domain" description="PD-(D/E)XK endonuclease-like" evidence="1">
    <location>
        <begin position="8"/>
        <end position="251"/>
    </location>
</feature>
<gene>
    <name evidence="2" type="ORF">UFOPK1835_00305</name>
</gene>
<organism evidence="2">
    <name type="scientific">freshwater metagenome</name>
    <dbReference type="NCBI Taxonomy" id="449393"/>
    <lineage>
        <taxon>unclassified sequences</taxon>
        <taxon>metagenomes</taxon>
        <taxon>ecological metagenomes</taxon>
    </lineage>
</organism>
<evidence type="ECO:0000259" key="1">
    <source>
        <dbReference type="Pfam" id="PF12705"/>
    </source>
</evidence>
<proteinExistence type="predicted"/>
<dbReference type="InterPro" id="IPR038726">
    <property type="entry name" value="PDDEXK_AddAB-type"/>
</dbReference>
<dbReference type="Pfam" id="PF12705">
    <property type="entry name" value="PDDEXK_1"/>
    <property type="match status" value="1"/>
</dbReference>
<dbReference type="Gene3D" id="3.90.320.10">
    <property type="match status" value="1"/>
</dbReference>
<name>A0A6J6GSQ0_9ZZZZ</name>
<sequence>MALELPTSLSPSKVSSFTDCALAFRFASIDRIPQAPTAAMVKGTLVHSALERLFALDPAERNLPNAHLCLADARVAIEADPEWIELALDDQLEPKFMAEAATLVDKYFQLEDPSTITPVGLEMQLEFDLDGIFLRGIIDRLEENAAGELIITDYKTGRAPAPAFQKARLGGVHFYSLLCERVLGRRPAKVQLLFLGQPVVIDTVPTDQSTRQLENKLRAVWSAIETGCEREDFRPKPSKLCSWCDYQKWCPEFGGDPSLARAESEALREQAKAATAALTDGAAVALP</sequence>
<dbReference type="InterPro" id="IPR011604">
    <property type="entry name" value="PDDEXK-like_dom_sf"/>
</dbReference>
<dbReference type="InterPro" id="IPR011335">
    <property type="entry name" value="Restrct_endonuc-II-like"/>
</dbReference>
<reference evidence="2" key="1">
    <citation type="submission" date="2020-05" db="EMBL/GenBank/DDBJ databases">
        <authorList>
            <person name="Chiriac C."/>
            <person name="Salcher M."/>
            <person name="Ghai R."/>
            <person name="Kavagutti S V."/>
        </authorList>
    </citation>
    <scope>NUCLEOTIDE SEQUENCE</scope>
</reference>
<evidence type="ECO:0000313" key="2">
    <source>
        <dbReference type="EMBL" id="CAB4599718.1"/>
    </source>
</evidence>